<keyword evidence="2" id="KW-1185">Reference proteome</keyword>
<evidence type="ECO:0000313" key="1">
    <source>
        <dbReference type="EMBL" id="KAJ3559199.1"/>
    </source>
</evidence>
<gene>
    <name evidence="1" type="ORF">NM688_g481</name>
</gene>
<accession>A0ACC1TE64</accession>
<evidence type="ECO:0000313" key="2">
    <source>
        <dbReference type="Proteomes" id="UP001148662"/>
    </source>
</evidence>
<proteinExistence type="predicted"/>
<protein>
    <submittedName>
        <fullName evidence="1">Uncharacterized protein</fullName>
    </submittedName>
</protein>
<comment type="caution">
    <text evidence="1">The sequence shown here is derived from an EMBL/GenBank/DDBJ whole genome shotgun (WGS) entry which is preliminary data.</text>
</comment>
<reference evidence="1" key="1">
    <citation type="submission" date="2022-07" db="EMBL/GenBank/DDBJ databases">
        <title>Genome Sequence of Phlebia brevispora.</title>
        <authorList>
            <person name="Buettner E."/>
        </authorList>
    </citation>
    <scope>NUCLEOTIDE SEQUENCE</scope>
    <source>
        <strain evidence="1">MPL23</strain>
    </source>
</reference>
<organism evidence="1 2">
    <name type="scientific">Phlebia brevispora</name>
    <dbReference type="NCBI Taxonomy" id="194682"/>
    <lineage>
        <taxon>Eukaryota</taxon>
        <taxon>Fungi</taxon>
        <taxon>Dikarya</taxon>
        <taxon>Basidiomycota</taxon>
        <taxon>Agaricomycotina</taxon>
        <taxon>Agaricomycetes</taxon>
        <taxon>Polyporales</taxon>
        <taxon>Meruliaceae</taxon>
        <taxon>Phlebia</taxon>
    </lineage>
</organism>
<dbReference type="Proteomes" id="UP001148662">
    <property type="component" value="Unassembled WGS sequence"/>
</dbReference>
<dbReference type="EMBL" id="JANHOG010000040">
    <property type="protein sequence ID" value="KAJ3559199.1"/>
    <property type="molecule type" value="Genomic_DNA"/>
</dbReference>
<name>A0ACC1TE64_9APHY</name>
<sequence>MSLPAPDAGTAAATPSPDPGSGTQSAQPSGIDHPRTPILPRASSLGLNYKDMNFGHKVVDEMLPVMIEISFANFMSSFLSTGSDLTDADFAAVGDFSELCDLFSQRSDPSEQKMYPIIAKVVNQVLKQKTKKFIYKDTANWYESAEIDIKPDGCIFPVDNRAKSAWKLTKEDKEKSQADCSRFPFAARTSWGWAEVVWEIKPSPASSAFFNYKIGRRFLHTNSSRVEQLSKYAAELFRRQHRTHLFMVCITRTHARIIRWDRAAAVVSESIDLKKSPRRFFNFISRLVTTTPDARGHDLTVRLAGKAEIRVLEEFKCEQDRLSKTYASEMVKDMLDNALCHPIYRVTCPSVDNPKRLLHFFIGKECWSTHSPTGRATKGFIAYYKAERRLVFLKDYWRPDSSRIHPELETYKLLQQHSVSYVAYPIAGGDVGGPRAQSTQNEAYLTKGPQSSPLKRIHYRVVSSRVGRPLDSYTSSAEMIAVVFHALRAHRDAWEKAGILHRDISVNNILIDIDSPANKPLGFLNDWDLCKYKADLAKTATQNGRSGTWPFLSALLLQYPKKPTELADDLESFVHVITWLAFRFHEHKTTIPICLNPDCDVATVRAANGSNDALSAQKNEFFDASFEQDGYHLGPRAKYQQIKEGKPPCRLVDKTGPLSRLLDRLYSLLRLHYEAIDPAELDMYDIYSTTSAPSRQYRSHGVIDFDLSEYSVMSKAPVAPGYTQHLVAGSSQLSVPGSSRPSVPASSQPSTPGSSQSLASGLRQSSGRPRSVRPLDNHAAIIAVFLEIVSGGVILYEDKTADQFLGLAQHHFTPPKGPWGASKGRYGSSVPPQGERDAVGSRSQRSTPDINTDIDGGTPNAPQFPSETLSSGSNGFNSPAASNSVDAAHSGPVVGVRVGYRDRISSQLHTNSEHEVAEYPGSTLNVALDTPGAGSSTLPTPDSGAVADLYCGAEEGPSQLLPDPPKRRRRKRKGNTDGNRGGRKRRHTRR</sequence>